<evidence type="ECO:0000313" key="2">
    <source>
        <dbReference type="EMBL" id="OQX06346.1"/>
    </source>
</evidence>
<evidence type="ECO:0000313" key="3">
    <source>
        <dbReference type="Proteomes" id="UP000192491"/>
    </source>
</evidence>
<evidence type="ECO:0000259" key="1">
    <source>
        <dbReference type="Pfam" id="PF06594"/>
    </source>
</evidence>
<feature type="domain" description="Haemolysin-type calcium binding-related" evidence="1">
    <location>
        <begin position="16"/>
        <end position="59"/>
    </location>
</feature>
<dbReference type="AlphaFoldDB" id="A0A1Y1QIK5"/>
<dbReference type="Pfam" id="PF06594">
    <property type="entry name" value="HCBP_related"/>
    <property type="match status" value="1"/>
</dbReference>
<comment type="caution">
    <text evidence="2">The sequence shown here is derived from an EMBL/GenBank/DDBJ whole genome shotgun (WGS) entry which is preliminary data.</text>
</comment>
<dbReference type="InterPro" id="IPR010566">
    <property type="entry name" value="Haemolys_ca-bd"/>
</dbReference>
<organism evidence="2 3">
    <name type="scientific">Thiothrix lacustris</name>
    <dbReference type="NCBI Taxonomy" id="525917"/>
    <lineage>
        <taxon>Bacteria</taxon>
        <taxon>Pseudomonadati</taxon>
        <taxon>Pseudomonadota</taxon>
        <taxon>Gammaproteobacteria</taxon>
        <taxon>Thiotrichales</taxon>
        <taxon>Thiotrichaceae</taxon>
        <taxon>Thiothrix</taxon>
    </lineage>
</organism>
<name>A0A1Y1QIK5_9GAMM</name>
<sequence>AGITTTTVLLSRESDDLLVKLAAATDTLRISSFFAQDATTPYALETILFADGTKWDINTIKHNIPPIAARGVLNSVEEDAFLISPPNDFLDIEKTVTPSFYGENIQQFSIIDSELNSNWLNFDTNISSESWQYFSF</sequence>
<protein>
    <recommendedName>
        <fullName evidence="1">Haemolysin-type calcium binding-related domain-containing protein</fullName>
    </recommendedName>
</protein>
<dbReference type="Proteomes" id="UP000192491">
    <property type="component" value="Unassembled WGS sequence"/>
</dbReference>
<feature type="non-terminal residue" evidence="2">
    <location>
        <position position="1"/>
    </location>
</feature>
<proteinExistence type="predicted"/>
<gene>
    <name evidence="2" type="ORF">BWK73_31125</name>
</gene>
<dbReference type="EMBL" id="MTEJ01000249">
    <property type="protein sequence ID" value="OQX06346.1"/>
    <property type="molecule type" value="Genomic_DNA"/>
</dbReference>
<reference evidence="2 3" key="1">
    <citation type="submission" date="2017-01" db="EMBL/GenBank/DDBJ databases">
        <title>Novel large sulfur bacteria in the metagenomes of groundwater-fed chemosynthetic microbial mats in the Lake Huron basin.</title>
        <authorList>
            <person name="Sharrar A.M."/>
            <person name="Flood B.E."/>
            <person name="Bailey J.V."/>
            <person name="Jones D.S."/>
            <person name="Biddanda B."/>
            <person name="Ruberg S.A."/>
            <person name="Marcus D.N."/>
            <person name="Dick G.J."/>
        </authorList>
    </citation>
    <scope>NUCLEOTIDE SEQUENCE [LARGE SCALE GENOMIC DNA]</scope>
    <source>
        <strain evidence="2">A8</strain>
    </source>
</reference>
<accession>A0A1Y1QIK5</accession>